<dbReference type="RefSeq" id="WP_152202239.1">
    <property type="nucleotide sequence ID" value="NZ_VUKF01000012.1"/>
</dbReference>
<comment type="caution">
    <text evidence="2">The sequence shown here is derived from an EMBL/GenBank/DDBJ whole genome shotgun (WGS) entry which is preliminary data.</text>
</comment>
<evidence type="ECO:0000256" key="1">
    <source>
        <dbReference type="SAM" id="MobiDB-lite"/>
    </source>
</evidence>
<dbReference type="EMBL" id="WHJE01000122">
    <property type="protein sequence ID" value="KAE8762807.1"/>
    <property type="molecule type" value="Genomic_DNA"/>
</dbReference>
<sequence>MAFSPDDAPVPSRRPHITGDSPLPPAGDVRAVLTTLLERDVELTPGPELGPATPAVIGVYTDDLGRPEAVIALDVHLARHLSAALALLPPARADLASDALAPAVLEDATEVLNVMKVLLEGDDGPHRRLHRVLDASVTPPPHEVAAWMRSHRPRLDVDAEVQGYGGGRLSIVVNAG</sequence>
<evidence type="ECO:0000313" key="2">
    <source>
        <dbReference type="EMBL" id="KAE8762807.1"/>
    </source>
</evidence>
<accession>A0A7J5UKC4</accession>
<protein>
    <submittedName>
        <fullName evidence="2">Uncharacterized protein</fullName>
    </submittedName>
</protein>
<reference evidence="2 3" key="1">
    <citation type="submission" date="2019-10" db="EMBL/GenBank/DDBJ databases">
        <title>Georgenia wutianyii sp. nov. and Georgenia yuyongxinii sp. nov. isolated from plateau pika (Ochotona curzoniae) in the Qinghai-Tibet plateau of China.</title>
        <authorList>
            <person name="Tian Z."/>
        </authorList>
    </citation>
    <scope>NUCLEOTIDE SEQUENCE [LARGE SCALE GENOMIC DNA]</scope>
    <source>
        <strain evidence="2 3">DSM 21501</strain>
    </source>
</reference>
<name>A0A7J5UKC4_9MICO</name>
<dbReference type="OrthoDB" id="5244255at2"/>
<evidence type="ECO:0000313" key="3">
    <source>
        <dbReference type="Proteomes" id="UP000451860"/>
    </source>
</evidence>
<dbReference type="Proteomes" id="UP000451860">
    <property type="component" value="Unassembled WGS sequence"/>
</dbReference>
<proteinExistence type="predicted"/>
<organism evidence="2 3">
    <name type="scientific">Georgenia thermotolerans</name>
    <dbReference type="NCBI Taxonomy" id="527326"/>
    <lineage>
        <taxon>Bacteria</taxon>
        <taxon>Bacillati</taxon>
        <taxon>Actinomycetota</taxon>
        <taxon>Actinomycetes</taxon>
        <taxon>Micrococcales</taxon>
        <taxon>Bogoriellaceae</taxon>
        <taxon>Georgenia</taxon>
    </lineage>
</organism>
<feature type="region of interest" description="Disordered" evidence="1">
    <location>
        <begin position="1"/>
        <end position="26"/>
    </location>
</feature>
<gene>
    <name evidence="2" type="ORF">GB883_17495</name>
</gene>
<keyword evidence="3" id="KW-1185">Reference proteome</keyword>
<dbReference type="AlphaFoldDB" id="A0A7J5UKC4"/>